<proteinExistence type="predicted"/>
<sequence length="199" mass="22563">MGTEALRGRAVWQDYSGANAGFAEQSFFAVFTEAFRGTELSIRAKPQEFKHIYVDVPLADDVIAEIYNPECGITKHGITPDYAIDNKGAGKTLYVEVKRQDGWVEGKPRSAGRGNAHERSNKFFTPGLLKTLRKRGNLGPDALPFWTVFQGDIARDPCRVREITLWYDGYPGHYFMWRDNSDPTALLRHFDEHLRPLLA</sequence>
<accession>A0A1L5BRG4</accession>
<keyword evidence="1" id="KW-0540">Nuclease</keyword>
<gene>
    <name evidence="1" type="ORF">SIDU_13730</name>
</gene>
<keyword evidence="1" id="KW-0378">Hydrolase</keyword>
<dbReference type="Proteomes" id="UP000004550">
    <property type="component" value="Chromosome"/>
</dbReference>
<reference evidence="1 2" key="1">
    <citation type="journal article" date="2012" name="J. Bacteriol.">
        <title>Genome sequence of Sphingobium indicum B90A, a hexachlorocyclohexane-degrading bacterium.</title>
        <authorList>
            <person name="Anand S."/>
            <person name="Sangwan N."/>
            <person name="Lata P."/>
            <person name="Kaur J."/>
            <person name="Dua A."/>
            <person name="Singh A.K."/>
            <person name="Verma M."/>
            <person name="Kaur J."/>
            <person name="Khurana J.P."/>
            <person name="Khurana P."/>
            <person name="Mathur S."/>
            <person name="Lal R."/>
        </authorList>
    </citation>
    <scope>NUCLEOTIDE SEQUENCE [LARGE SCALE GENOMIC DNA]</scope>
    <source>
        <strain evidence="2">DSM 16412 / CCM 7286 / MTCC 6364 / B90A</strain>
    </source>
</reference>
<evidence type="ECO:0000313" key="1">
    <source>
        <dbReference type="EMBL" id="APL95485.1"/>
    </source>
</evidence>
<evidence type="ECO:0000313" key="2">
    <source>
        <dbReference type="Proteomes" id="UP000004550"/>
    </source>
</evidence>
<organism evidence="1 2">
    <name type="scientific">Sphingobium indicum (strain DSM 16412 / CCM 7286 / MTCC 6364 / B90A)</name>
    <dbReference type="NCBI Taxonomy" id="861109"/>
    <lineage>
        <taxon>Bacteria</taxon>
        <taxon>Pseudomonadati</taxon>
        <taxon>Pseudomonadota</taxon>
        <taxon>Alphaproteobacteria</taxon>
        <taxon>Sphingomonadales</taxon>
        <taxon>Sphingomonadaceae</taxon>
        <taxon>Sphingobium</taxon>
    </lineage>
</organism>
<dbReference type="KEGG" id="sinb:SIDU_13730"/>
<dbReference type="GO" id="GO:0009307">
    <property type="term" value="P:DNA restriction-modification system"/>
    <property type="evidence" value="ECO:0007669"/>
    <property type="project" value="InterPro"/>
</dbReference>
<dbReference type="InterPro" id="IPR022725">
    <property type="entry name" value="Restrct_endonuc_II_MunI"/>
</dbReference>
<dbReference type="AlphaFoldDB" id="A0A1L5BRG4"/>
<dbReference type="REBASE" id="52001">
    <property type="entry name" value="SinB90AORF12009P"/>
</dbReference>
<dbReference type="GO" id="GO:0003677">
    <property type="term" value="F:DNA binding"/>
    <property type="evidence" value="ECO:0007669"/>
    <property type="project" value="InterPro"/>
</dbReference>
<dbReference type="EMBL" id="CP013070">
    <property type="protein sequence ID" value="APL95485.1"/>
    <property type="molecule type" value="Genomic_DNA"/>
</dbReference>
<dbReference type="GO" id="GO:0009036">
    <property type="term" value="F:type II site-specific deoxyribonuclease activity"/>
    <property type="evidence" value="ECO:0007669"/>
    <property type="project" value="InterPro"/>
</dbReference>
<dbReference type="Gene3D" id="3.40.580.10">
    <property type="entry name" value="Eco RI Endonuclease, subunit A"/>
    <property type="match status" value="1"/>
</dbReference>
<dbReference type="InterPro" id="IPR011336">
    <property type="entry name" value="Restrct_endonuc_II_EcoRI/MunI"/>
</dbReference>
<dbReference type="RefSeq" id="WP_007686624.1">
    <property type="nucleotide sequence ID" value="NZ_CP013070.1"/>
</dbReference>
<dbReference type="Pfam" id="PF11407">
    <property type="entry name" value="RestrictionMunI"/>
    <property type="match status" value="1"/>
</dbReference>
<dbReference type="SUPFAM" id="SSF52980">
    <property type="entry name" value="Restriction endonuclease-like"/>
    <property type="match status" value="1"/>
</dbReference>
<dbReference type="CDD" id="cd22336">
    <property type="entry name" value="MunI-like"/>
    <property type="match status" value="1"/>
</dbReference>
<keyword evidence="1" id="KW-0255">Endonuclease</keyword>
<dbReference type="InterPro" id="IPR011335">
    <property type="entry name" value="Restrct_endonuc-II-like"/>
</dbReference>
<protein>
    <submittedName>
        <fullName evidence="1">Restriction endonuclease</fullName>
    </submittedName>
</protein>
<name>A0A1L5BRG4_SPHIB</name>